<evidence type="ECO:0000313" key="1">
    <source>
        <dbReference type="EMBL" id="KAI9918608.1"/>
    </source>
</evidence>
<evidence type="ECO:0000313" key="2">
    <source>
        <dbReference type="Proteomes" id="UP001163321"/>
    </source>
</evidence>
<sequence>MRYDVNEGAARTLDRLKNLRVLAAAKKKDLVIPEVGWSSSGSDPDASVASPVVRAKFFADFYHVARTQGLNYYWFIAFDSKWQVTNGGKEVEADFGVFQENDVMKSNFQTLTDD</sequence>
<organism evidence="1 2">
    <name type="scientific">Peronosclerospora sorghi</name>
    <dbReference type="NCBI Taxonomy" id="230839"/>
    <lineage>
        <taxon>Eukaryota</taxon>
        <taxon>Sar</taxon>
        <taxon>Stramenopiles</taxon>
        <taxon>Oomycota</taxon>
        <taxon>Peronosporomycetes</taxon>
        <taxon>Peronosporales</taxon>
        <taxon>Peronosporaceae</taxon>
        <taxon>Peronosclerospora</taxon>
    </lineage>
</organism>
<comment type="caution">
    <text evidence="1">The sequence shown here is derived from an EMBL/GenBank/DDBJ whole genome shotgun (WGS) entry which is preliminary data.</text>
</comment>
<protein>
    <submittedName>
        <fullName evidence="1">Uncharacterized protein</fullName>
    </submittedName>
</protein>
<keyword evidence="2" id="KW-1185">Reference proteome</keyword>
<reference evidence="1 2" key="1">
    <citation type="journal article" date="2022" name="bioRxiv">
        <title>The genome of the oomycete Peronosclerospora sorghi, a cosmopolitan pathogen of maize and sorghum, is inflated with dispersed pseudogenes.</title>
        <authorList>
            <person name="Fletcher K."/>
            <person name="Martin F."/>
            <person name="Isakeit T."/>
            <person name="Cavanaugh K."/>
            <person name="Magill C."/>
            <person name="Michelmore R."/>
        </authorList>
    </citation>
    <scope>NUCLEOTIDE SEQUENCE [LARGE SCALE GENOMIC DNA]</scope>
    <source>
        <strain evidence="1">P6</strain>
    </source>
</reference>
<gene>
    <name evidence="1" type="ORF">PsorP6_011669</name>
</gene>
<proteinExistence type="predicted"/>
<dbReference type="Proteomes" id="UP001163321">
    <property type="component" value="Chromosome 12"/>
</dbReference>
<name>A0ACC0WIC4_9STRA</name>
<dbReference type="EMBL" id="CM047591">
    <property type="protein sequence ID" value="KAI9918608.1"/>
    <property type="molecule type" value="Genomic_DNA"/>
</dbReference>
<accession>A0ACC0WIC4</accession>